<dbReference type="PANTHER" id="PTHR47338">
    <property type="entry name" value="ZN(II)2CYS6 TRANSCRIPTION FACTOR (EUROFUNG)-RELATED"/>
    <property type="match status" value="1"/>
</dbReference>
<protein>
    <recommendedName>
        <fullName evidence="10">Transcription factor domain-containing protein</fullName>
    </recommendedName>
</protein>
<dbReference type="EMBL" id="CAWUHD010000169">
    <property type="protein sequence ID" value="CAK7236765.1"/>
    <property type="molecule type" value="Genomic_DNA"/>
</dbReference>
<dbReference type="Proteomes" id="UP001642482">
    <property type="component" value="Unassembled WGS sequence"/>
</dbReference>
<keyword evidence="7" id="KW-1133">Transmembrane helix</keyword>
<keyword evidence="7" id="KW-0472">Membrane</keyword>
<keyword evidence="9" id="KW-1185">Reference proteome</keyword>
<dbReference type="CDD" id="cd12148">
    <property type="entry name" value="fungal_TF_MHR"/>
    <property type="match status" value="1"/>
</dbReference>
<dbReference type="InterPro" id="IPR050815">
    <property type="entry name" value="TF_fung"/>
</dbReference>
<evidence type="ECO:0000256" key="2">
    <source>
        <dbReference type="ARBA" id="ARBA00022723"/>
    </source>
</evidence>
<dbReference type="PANTHER" id="PTHR47338:SF6">
    <property type="entry name" value="ZN(II)2CYS6 TRANSCRIPTION FACTOR (EUROFUNG)"/>
    <property type="match status" value="1"/>
</dbReference>
<keyword evidence="3" id="KW-0805">Transcription regulation</keyword>
<organism evidence="8 9">
    <name type="scientific">Sporothrix eucalyptigena</name>
    <dbReference type="NCBI Taxonomy" id="1812306"/>
    <lineage>
        <taxon>Eukaryota</taxon>
        <taxon>Fungi</taxon>
        <taxon>Dikarya</taxon>
        <taxon>Ascomycota</taxon>
        <taxon>Pezizomycotina</taxon>
        <taxon>Sordariomycetes</taxon>
        <taxon>Sordariomycetidae</taxon>
        <taxon>Ophiostomatales</taxon>
        <taxon>Ophiostomataceae</taxon>
        <taxon>Sporothrix</taxon>
    </lineage>
</organism>
<feature type="transmembrane region" description="Helical" evidence="7">
    <location>
        <begin position="250"/>
        <end position="271"/>
    </location>
</feature>
<gene>
    <name evidence="8" type="ORF">SEUCBS140593_009729</name>
</gene>
<evidence type="ECO:0000256" key="1">
    <source>
        <dbReference type="ARBA" id="ARBA00004123"/>
    </source>
</evidence>
<comment type="caution">
    <text evidence="8">The sequence shown here is derived from an EMBL/GenBank/DDBJ whole genome shotgun (WGS) entry which is preliminary data.</text>
</comment>
<evidence type="ECO:0000256" key="5">
    <source>
        <dbReference type="ARBA" id="ARBA00023242"/>
    </source>
</evidence>
<name>A0ABP0D0W0_9PEZI</name>
<feature type="region of interest" description="Disordered" evidence="6">
    <location>
        <begin position="63"/>
        <end position="84"/>
    </location>
</feature>
<feature type="compositionally biased region" description="Low complexity" evidence="6">
    <location>
        <begin position="74"/>
        <end position="84"/>
    </location>
</feature>
<feature type="compositionally biased region" description="Polar residues" evidence="6">
    <location>
        <begin position="63"/>
        <end position="73"/>
    </location>
</feature>
<accession>A0ABP0D0W0</accession>
<evidence type="ECO:0000313" key="9">
    <source>
        <dbReference type="Proteomes" id="UP001642482"/>
    </source>
</evidence>
<keyword evidence="7" id="KW-0812">Transmembrane</keyword>
<comment type="subcellular location">
    <subcellularLocation>
        <location evidence="1">Nucleus</location>
    </subcellularLocation>
</comment>
<evidence type="ECO:0000256" key="3">
    <source>
        <dbReference type="ARBA" id="ARBA00023015"/>
    </source>
</evidence>
<evidence type="ECO:0000256" key="7">
    <source>
        <dbReference type="SAM" id="Phobius"/>
    </source>
</evidence>
<evidence type="ECO:0008006" key="10">
    <source>
        <dbReference type="Google" id="ProtNLM"/>
    </source>
</evidence>
<reference evidence="8 9" key="1">
    <citation type="submission" date="2024-01" db="EMBL/GenBank/DDBJ databases">
        <authorList>
            <person name="Allen C."/>
            <person name="Tagirdzhanova G."/>
        </authorList>
    </citation>
    <scope>NUCLEOTIDE SEQUENCE [LARGE SCALE GENOMIC DNA]</scope>
</reference>
<keyword evidence="4" id="KW-0804">Transcription</keyword>
<evidence type="ECO:0000256" key="4">
    <source>
        <dbReference type="ARBA" id="ARBA00023163"/>
    </source>
</evidence>
<evidence type="ECO:0000313" key="8">
    <source>
        <dbReference type="EMBL" id="CAK7236765.1"/>
    </source>
</evidence>
<proteinExistence type="predicted"/>
<evidence type="ECO:0000256" key="6">
    <source>
        <dbReference type="SAM" id="MobiDB-lite"/>
    </source>
</evidence>
<keyword evidence="5" id="KW-0539">Nucleus</keyword>
<sequence length="314" mass="35689">MQCAGLDTHVSADRTPVLEGQRRLFWSVQMVAVLCGAPLKIASTYDIKSPHFLLPQETNLTCRRQQGASSTSEDPAAPLLPLDPTSMSIRRSNIERDPQQPPRAVMSIWLHMVRSASLWGLVRSYVWRCHVRNTPHAPWHPDADYTAIYAQLLDMEGAFPLTFRYDAARFIDQPLDELKRQGDFWLPWMKIQVTYHTIHSVLNHPFLYSPRVSQPRPGGPNAFWKTSTDLALLHSTWIARILGMAYKKGLALADPFFVYAAAVAITLHLYWSRAADPSIRAAAEKYIEVCRTFISELAAHWPVCRKMVSPRRGQ</sequence>
<keyword evidence="2" id="KW-0479">Metal-binding</keyword>